<dbReference type="Proteomes" id="UP000294702">
    <property type="component" value="Unassembled WGS sequence"/>
</dbReference>
<keyword evidence="10" id="KW-1185">Reference proteome</keyword>
<dbReference type="OrthoDB" id="9779191at2"/>
<dbReference type="NCBIfam" id="TIGR03302">
    <property type="entry name" value="OM_YfiO"/>
    <property type="match status" value="1"/>
</dbReference>
<sequence>MRKLKSLILVVAVALTISACSNSNQEVEQASAQELYSKAQTYLQQGNYSQAIRYLEATENRFPFGNYSEQTQLNLIYAYYKSQDYTMTLTVAERFLRQHPRSPHLDYVIYMAGLTNSALGENWIQNVFHVDRASREPQSVLNAFGNFQALVMNFPNSPYVPDALARMAYLKERLARHELYIAQFYMKRHAYVAVANRVAEMLRQYSDTHATLQALPLMRDAYEKMGLTDMANDVQRIIDANQGKQIKEAEKPAEPEIVVPQAM</sequence>
<dbReference type="PANTHER" id="PTHR37423">
    <property type="entry name" value="SOLUBLE LYTIC MUREIN TRANSGLYCOSYLASE-RELATED"/>
    <property type="match status" value="1"/>
</dbReference>
<keyword evidence="5 6" id="KW-0449">Lipoprotein</keyword>
<evidence type="ECO:0000256" key="6">
    <source>
        <dbReference type="HAMAP-Rule" id="MF_00922"/>
    </source>
</evidence>
<organism evidence="9 10">
    <name type="scientific">Volucribacter psittacicida</name>
    <dbReference type="NCBI Taxonomy" id="203482"/>
    <lineage>
        <taxon>Bacteria</taxon>
        <taxon>Pseudomonadati</taxon>
        <taxon>Pseudomonadota</taxon>
        <taxon>Gammaproteobacteria</taxon>
        <taxon>Pasteurellales</taxon>
        <taxon>Pasteurellaceae</taxon>
        <taxon>Volucribacter</taxon>
    </lineage>
</organism>
<comment type="caution">
    <text evidence="9">The sequence shown here is derived from an EMBL/GenBank/DDBJ whole genome shotgun (WGS) entry which is preliminary data.</text>
</comment>
<dbReference type="Gene3D" id="1.25.40.10">
    <property type="entry name" value="Tetratricopeptide repeat domain"/>
    <property type="match status" value="1"/>
</dbReference>
<keyword evidence="3 6" id="KW-0564">Palmitate</keyword>
<comment type="similarity">
    <text evidence="6">Belongs to the BamD family.</text>
</comment>
<dbReference type="SUPFAM" id="SSF48452">
    <property type="entry name" value="TPR-like"/>
    <property type="match status" value="1"/>
</dbReference>
<gene>
    <name evidence="6" type="primary">bamD</name>
    <name evidence="9" type="ORF">EV694_0956</name>
</gene>
<dbReference type="InterPro" id="IPR011990">
    <property type="entry name" value="TPR-like_helical_dom_sf"/>
</dbReference>
<evidence type="ECO:0000256" key="4">
    <source>
        <dbReference type="ARBA" id="ARBA00023237"/>
    </source>
</evidence>
<feature type="domain" description="Outer membrane lipoprotein BamD-like" evidence="8">
    <location>
        <begin position="29"/>
        <end position="235"/>
    </location>
</feature>
<feature type="chain" id="PRO_5021051635" description="Outer membrane protein assembly factor BamD" evidence="7">
    <location>
        <begin position="22"/>
        <end position="263"/>
    </location>
</feature>
<feature type="signal peptide" evidence="7">
    <location>
        <begin position="1"/>
        <end position="21"/>
    </location>
</feature>
<evidence type="ECO:0000313" key="10">
    <source>
        <dbReference type="Proteomes" id="UP000294702"/>
    </source>
</evidence>
<accession>A0A4R1FUG6</accession>
<evidence type="ECO:0000313" key="9">
    <source>
        <dbReference type="EMBL" id="TCJ98547.1"/>
    </source>
</evidence>
<dbReference type="HAMAP" id="MF_00922">
    <property type="entry name" value="OM_assembly_BamD"/>
    <property type="match status" value="1"/>
</dbReference>
<evidence type="ECO:0000256" key="5">
    <source>
        <dbReference type="ARBA" id="ARBA00023288"/>
    </source>
</evidence>
<dbReference type="InterPro" id="IPR039565">
    <property type="entry name" value="BamD-like"/>
</dbReference>
<proteinExistence type="inferred from homology"/>
<dbReference type="GO" id="GO:0043165">
    <property type="term" value="P:Gram-negative-bacterium-type cell outer membrane assembly"/>
    <property type="evidence" value="ECO:0007669"/>
    <property type="project" value="UniProtKB-UniRule"/>
</dbReference>
<dbReference type="Pfam" id="PF13525">
    <property type="entry name" value="YfiO"/>
    <property type="match status" value="1"/>
</dbReference>
<dbReference type="AlphaFoldDB" id="A0A4R1FUG6"/>
<comment type="function">
    <text evidence="6">Part of the outer membrane protein assembly complex, which is involved in assembly and insertion of beta-barrel proteins into the outer membrane.</text>
</comment>
<evidence type="ECO:0000256" key="1">
    <source>
        <dbReference type="ARBA" id="ARBA00022729"/>
    </source>
</evidence>
<evidence type="ECO:0000256" key="7">
    <source>
        <dbReference type="SAM" id="SignalP"/>
    </source>
</evidence>
<reference evidence="9 10" key="1">
    <citation type="submission" date="2019-03" db="EMBL/GenBank/DDBJ databases">
        <title>Genomic Encyclopedia of Type Strains, Phase IV (KMG-IV): sequencing the most valuable type-strain genomes for metagenomic binning, comparative biology and taxonomic classification.</title>
        <authorList>
            <person name="Goeker M."/>
        </authorList>
    </citation>
    <scope>NUCLEOTIDE SEQUENCE [LARGE SCALE GENOMIC DNA]</scope>
    <source>
        <strain evidence="9 10">DSM 15534</strain>
    </source>
</reference>
<comment type="subunit">
    <text evidence="6">Part of the Bam complex.</text>
</comment>
<keyword evidence="4 6" id="KW-0998">Cell outer membrane</keyword>
<protein>
    <recommendedName>
        <fullName evidence="6">Outer membrane protein assembly factor BamD</fullName>
    </recommendedName>
</protein>
<dbReference type="EMBL" id="SMFT01000002">
    <property type="protein sequence ID" value="TCJ98547.1"/>
    <property type="molecule type" value="Genomic_DNA"/>
</dbReference>
<dbReference type="InterPro" id="IPR017689">
    <property type="entry name" value="BamD"/>
</dbReference>
<dbReference type="RefSeq" id="WP_132689948.1">
    <property type="nucleotide sequence ID" value="NZ_SMFT01000002.1"/>
</dbReference>
<dbReference type="CDD" id="cd15830">
    <property type="entry name" value="BamD"/>
    <property type="match status" value="1"/>
</dbReference>
<dbReference type="PANTHER" id="PTHR37423:SF1">
    <property type="entry name" value="OUTER MEMBRANE PROTEIN ASSEMBLY FACTOR BAMD"/>
    <property type="match status" value="1"/>
</dbReference>
<evidence type="ECO:0000259" key="8">
    <source>
        <dbReference type="Pfam" id="PF13525"/>
    </source>
</evidence>
<keyword evidence="2 6" id="KW-0472">Membrane</keyword>
<dbReference type="GO" id="GO:1990063">
    <property type="term" value="C:Bam protein complex"/>
    <property type="evidence" value="ECO:0007669"/>
    <property type="project" value="TreeGrafter"/>
</dbReference>
<dbReference type="PROSITE" id="PS51257">
    <property type="entry name" value="PROKAR_LIPOPROTEIN"/>
    <property type="match status" value="1"/>
</dbReference>
<evidence type="ECO:0000256" key="2">
    <source>
        <dbReference type="ARBA" id="ARBA00023136"/>
    </source>
</evidence>
<name>A0A4R1FUG6_9PAST</name>
<keyword evidence="1 6" id="KW-0732">Signal</keyword>
<comment type="subcellular location">
    <subcellularLocation>
        <location evidence="6">Cell outer membrane</location>
        <topology evidence="6">Lipid-anchor</topology>
    </subcellularLocation>
</comment>
<dbReference type="GO" id="GO:0051205">
    <property type="term" value="P:protein insertion into membrane"/>
    <property type="evidence" value="ECO:0007669"/>
    <property type="project" value="UniProtKB-UniRule"/>
</dbReference>
<evidence type="ECO:0000256" key="3">
    <source>
        <dbReference type="ARBA" id="ARBA00023139"/>
    </source>
</evidence>